<proteinExistence type="inferred from homology"/>
<evidence type="ECO:0000256" key="4">
    <source>
        <dbReference type="ARBA" id="ARBA00022989"/>
    </source>
</evidence>
<evidence type="ECO:0000313" key="8">
    <source>
        <dbReference type="Proteomes" id="UP000006160"/>
    </source>
</evidence>
<evidence type="ECO:0000256" key="5">
    <source>
        <dbReference type="ARBA" id="ARBA00023136"/>
    </source>
</evidence>
<evidence type="ECO:0000256" key="1">
    <source>
        <dbReference type="ARBA" id="ARBA00004308"/>
    </source>
</evidence>
<dbReference type="PANTHER" id="PTHR35791">
    <property type="entry name" value="UPF0754 MEMBRANE PROTEIN YHEB"/>
    <property type="match status" value="1"/>
</dbReference>
<name>A0A9P2G8S0_CLOBO</name>
<evidence type="ECO:0008006" key="9">
    <source>
        <dbReference type="Google" id="ProtNLM"/>
    </source>
</evidence>
<keyword evidence="4 6" id="KW-1133">Transmembrane helix</keyword>
<evidence type="ECO:0000256" key="6">
    <source>
        <dbReference type="SAM" id="Phobius"/>
    </source>
</evidence>
<reference evidence="7 8" key="1">
    <citation type="submission" date="2009-10" db="EMBL/GenBank/DDBJ databases">
        <authorList>
            <person name="Shrivastava S."/>
            <person name="Brinkac L.B."/>
            <person name="Brown J.L."/>
            <person name="Bruce D.B."/>
            <person name="Detter C."/>
            <person name="Green L.D."/>
            <person name="Munk C.A."/>
            <person name="Rogers Y.C."/>
            <person name="Tapia R."/>
            <person name="Saunders E.S."/>
            <person name="Sims D.R."/>
            <person name="Smith L.A."/>
            <person name="Smith T.J."/>
            <person name="Sutton G."/>
            <person name="Brettin T."/>
        </authorList>
    </citation>
    <scope>NUCLEOTIDE SEQUENCE [LARGE SCALE GENOMIC DNA]</scope>
    <source>
        <strain evidence="8">D str. 1873</strain>
    </source>
</reference>
<dbReference type="Proteomes" id="UP000006160">
    <property type="component" value="Unassembled WGS sequence"/>
</dbReference>
<comment type="caution">
    <text evidence="7">The sequence shown here is derived from an EMBL/GenBank/DDBJ whole genome shotgun (WGS) entry which is preliminary data.</text>
</comment>
<sequence length="508" mass="58057">MQYTKILFSAIVGAVIGYITNWLAIKMLFRPHKEKRIFGIKIPFTPGLIPKEQGRIAKSVGDAVGNHLLTKEAMVDALKDNKVDDKFKQLINKKIKSIINKNISIKDQLRNIIGVQFERIVFNSKNKLSNIILRTIRKEDFKVQFEDLIVDAIKVELRKSPKDIIESSYYNIVRRKLLNNSVDFKSSKEFKNYLEKGVQKKLIKFQNLDKSLNEVIPLGVVSSLKVYIYNKNHDISMGIKELLNDEKVQLKLQNVFSELMSSNLNPMVAMFLNPTTIYNKIHSVLNEHLDKEETQKEVALFVNDIVDKMLKLKVSNIISGLSEDAKVKNAEAISDFILKNILEDEVFDEILLKLEDKIKESGSIEELLAKLNINSYEILRNIIGNKVESILSSQEIIEKIAFYTDKIIDKILETKICDITKGKEEEILSVAHKMGENVFDKFVKNEANQFLDCFDISKIVENRINTFEVSFAEKIILEIASKELSAITWLGALLGFIMGLVSSLMAMM</sequence>
<dbReference type="GO" id="GO:0012505">
    <property type="term" value="C:endomembrane system"/>
    <property type="evidence" value="ECO:0007669"/>
    <property type="project" value="UniProtKB-SubCell"/>
</dbReference>
<dbReference type="InterPro" id="IPR007383">
    <property type="entry name" value="DUF445"/>
</dbReference>
<feature type="transmembrane region" description="Helical" evidence="6">
    <location>
        <begin position="484"/>
        <end position="507"/>
    </location>
</feature>
<evidence type="ECO:0000256" key="3">
    <source>
        <dbReference type="ARBA" id="ARBA00022692"/>
    </source>
</evidence>
<comment type="subcellular location">
    <subcellularLocation>
        <location evidence="1">Endomembrane system</location>
    </subcellularLocation>
</comment>
<evidence type="ECO:0000313" key="7">
    <source>
        <dbReference type="EMBL" id="EES92070.1"/>
    </source>
</evidence>
<accession>A0A9P2G8S0</accession>
<keyword evidence="3 6" id="KW-0812">Transmembrane</keyword>
<dbReference type="EMBL" id="ACSJ01000001">
    <property type="protein sequence ID" value="EES92070.1"/>
    <property type="molecule type" value="Genomic_DNA"/>
</dbReference>
<gene>
    <name evidence="7" type="ORF">CLG_B0170</name>
</gene>
<dbReference type="RefSeq" id="WP_004443487.1">
    <property type="nucleotide sequence ID" value="NZ_ACSJ01000001.1"/>
</dbReference>
<comment type="similarity">
    <text evidence="2">Belongs to the UPF0754 family.</text>
</comment>
<dbReference type="PANTHER" id="PTHR35791:SF1">
    <property type="entry name" value="UPF0754 MEMBRANE PROTEIN YHEB"/>
    <property type="match status" value="1"/>
</dbReference>
<protein>
    <recommendedName>
        <fullName evidence="9">DUF445 family protein</fullName>
    </recommendedName>
</protein>
<dbReference type="Pfam" id="PF04286">
    <property type="entry name" value="DUF445"/>
    <property type="match status" value="1"/>
</dbReference>
<evidence type="ECO:0000256" key="2">
    <source>
        <dbReference type="ARBA" id="ARBA00008053"/>
    </source>
</evidence>
<dbReference type="AlphaFoldDB" id="A0A9P2G8S0"/>
<keyword evidence="5 6" id="KW-0472">Membrane</keyword>
<organism evidence="7 8">
    <name type="scientific">Clostridium botulinum D str. 1873</name>
    <dbReference type="NCBI Taxonomy" id="592027"/>
    <lineage>
        <taxon>Bacteria</taxon>
        <taxon>Bacillati</taxon>
        <taxon>Bacillota</taxon>
        <taxon>Clostridia</taxon>
        <taxon>Eubacteriales</taxon>
        <taxon>Clostridiaceae</taxon>
        <taxon>Clostridium</taxon>
    </lineage>
</organism>
<feature type="transmembrane region" description="Helical" evidence="6">
    <location>
        <begin position="6"/>
        <end position="29"/>
    </location>
</feature>